<dbReference type="Proteomes" id="UP000316968">
    <property type="component" value="Chromosome"/>
</dbReference>
<protein>
    <submittedName>
        <fullName evidence="2">AtpZ/AtpI family protein</fullName>
    </submittedName>
</protein>
<evidence type="ECO:0000313" key="3">
    <source>
        <dbReference type="Proteomes" id="UP000316968"/>
    </source>
</evidence>
<evidence type="ECO:0000313" key="2">
    <source>
        <dbReference type="EMBL" id="QDH20886.1"/>
    </source>
</evidence>
<keyword evidence="1" id="KW-0472">Membrane</keyword>
<keyword evidence="1" id="KW-1133">Transmembrane helix</keyword>
<sequence length="80" mass="8494">MVKRMAPNRKSGPWKAIGLVSAIGFELVSFTLLGFFFGRWINEKTGGSGLWIGLGVLVGLAVGAFGVVVLVRKVLEGSDD</sequence>
<proteinExistence type="predicted"/>
<accession>A0A4Y6UWU1</accession>
<dbReference type="InterPro" id="IPR032820">
    <property type="entry name" value="ATPase_put"/>
</dbReference>
<dbReference type="AlphaFoldDB" id="A0A4Y6UWU1"/>
<dbReference type="RefSeq" id="WP_141447435.1">
    <property type="nucleotide sequence ID" value="NZ_CBCSAZ010000002.1"/>
</dbReference>
<evidence type="ECO:0000256" key="1">
    <source>
        <dbReference type="SAM" id="Phobius"/>
    </source>
</evidence>
<reference evidence="2 3" key="1">
    <citation type="submission" date="2019-06" db="EMBL/GenBank/DDBJ databases">
        <title>Saccharibacillus brassicae sp. nov., an endophytic bacterium isolated from Chinese cabbage seeds (Brassica pekinensis).</title>
        <authorList>
            <person name="Jiang L."/>
            <person name="Lee J."/>
            <person name="Kim S.W."/>
        </authorList>
    </citation>
    <scope>NUCLEOTIDE SEQUENCE [LARGE SCALE GENOMIC DNA]</scope>
    <source>
        <strain evidence="3">KCTC 43072 / ATSA2</strain>
    </source>
</reference>
<keyword evidence="1" id="KW-0812">Transmembrane</keyword>
<gene>
    <name evidence="2" type="ORF">FFV09_08510</name>
</gene>
<dbReference type="KEGG" id="saca:FFV09_08510"/>
<keyword evidence="3" id="KW-1185">Reference proteome</keyword>
<dbReference type="OrthoDB" id="2629325at2"/>
<dbReference type="Pfam" id="PF09527">
    <property type="entry name" value="ATPase_gene1"/>
    <property type="match status" value="1"/>
</dbReference>
<name>A0A4Y6UWU1_SACBS</name>
<feature type="transmembrane region" description="Helical" evidence="1">
    <location>
        <begin position="12"/>
        <end position="37"/>
    </location>
</feature>
<organism evidence="2 3">
    <name type="scientific">Saccharibacillus brassicae</name>
    <dbReference type="NCBI Taxonomy" id="2583377"/>
    <lineage>
        <taxon>Bacteria</taxon>
        <taxon>Bacillati</taxon>
        <taxon>Bacillota</taxon>
        <taxon>Bacilli</taxon>
        <taxon>Bacillales</taxon>
        <taxon>Paenibacillaceae</taxon>
        <taxon>Saccharibacillus</taxon>
    </lineage>
</organism>
<feature type="transmembrane region" description="Helical" evidence="1">
    <location>
        <begin position="49"/>
        <end position="71"/>
    </location>
</feature>
<dbReference type="EMBL" id="CP041217">
    <property type="protein sequence ID" value="QDH20886.1"/>
    <property type="molecule type" value="Genomic_DNA"/>
</dbReference>